<name>A0A9X2AHD3_9BACT</name>
<accession>A0A9X2AHD3</accession>
<evidence type="ECO:0000313" key="1">
    <source>
        <dbReference type="EMBL" id="MCI1189742.1"/>
    </source>
</evidence>
<evidence type="ECO:0000313" key="2">
    <source>
        <dbReference type="Proteomes" id="UP001139193"/>
    </source>
</evidence>
<dbReference type="RefSeq" id="WP_241937955.1">
    <property type="nucleotide sequence ID" value="NZ_JALBGC010000006.1"/>
</dbReference>
<gene>
    <name evidence="1" type="ORF">MON38_20155</name>
</gene>
<sequence>MSYLQVIRHIEQVLNGCGDPVRFTPTGRKLLNAVTALMAVEVVRVDIMRENECFAVPPPVPAYAHNREGRYAVNIVHVPPEMADTYSHGHRHTDAELESLIRTNATLFSCYLIA</sequence>
<dbReference type="EMBL" id="JALBGC010000006">
    <property type="protein sequence ID" value="MCI1189742.1"/>
    <property type="molecule type" value="Genomic_DNA"/>
</dbReference>
<comment type="caution">
    <text evidence="1">The sequence shown here is derived from an EMBL/GenBank/DDBJ whole genome shotgun (WGS) entry which is preliminary data.</text>
</comment>
<dbReference type="Proteomes" id="UP001139193">
    <property type="component" value="Unassembled WGS sequence"/>
</dbReference>
<reference evidence="1" key="1">
    <citation type="submission" date="2022-03" db="EMBL/GenBank/DDBJ databases">
        <title>Bacterial whole genome sequence for Hymenobacter sp. DH14.</title>
        <authorList>
            <person name="Le V."/>
        </authorList>
    </citation>
    <scope>NUCLEOTIDE SEQUENCE</scope>
    <source>
        <strain evidence="1">DH14</strain>
    </source>
</reference>
<organism evidence="1 2">
    <name type="scientific">Hymenobacter cyanobacteriorum</name>
    <dbReference type="NCBI Taxonomy" id="2926463"/>
    <lineage>
        <taxon>Bacteria</taxon>
        <taxon>Pseudomonadati</taxon>
        <taxon>Bacteroidota</taxon>
        <taxon>Cytophagia</taxon>
        <taxon>Cytophagales</taxon>
        <taxon>Hymenobacteraceae</taxon>
        <taxon>Hymenobacter</taxon>
    </lineage>
</organism>
<keyword evidence="2" id="KW-1185">Reference proteome</keyword>
<dbReference type="AlphaFoldDB" id="A0A9X2AHD3"/>
<protein>
    <submittedName>
        <fullName evidence="1">Uncharacterized protein</fullName>
    </submittedName>
</protein>
<proteinExistence type="predicted"/>